<gene>
    <name evidence="1" type="ORF">E1A91_D07G220300v1</name>
</gene>
<dbReference type="AlphaFoldDB" id="A0A5D2UCZ7"/>
<dbReference type="EMBL" id="CM017655">
    <property type="protein sequence ID" value="TYI74695.1"/>
    <property type="molecule type" value="Genomic_DNA"/>
</dbReference>
<evidence type="ECO:0000313" key="2">
    <source>
        <dbReference type="Proteomes" id="UP000323597"/>
    </source>
</evidence>
<accession>A0A5D2UCZ7</accession>
<dbReference type="Proteomes" id="UP000323597">
    <property type="component" value="Chromosome D07"/>
</dbReference>
<proteinExistence type="predicted"/>
<keyword evidence="2" id="KW-1185">Reference proteome</keyword>
<reference evidence="1 2" key="1">
    <citation type="submission" date="2019-07" db="EMBL/GenBank/DDBJ databases">
        <title>WGS assembly of Gossypium mustelinum.</title>
        <authorList>
            <person name="Chen Z.J."/>
            <person name="Sreedasyam A."/>
            <person name="Ando A."/>
            <person name="Song Q."/>
            <person name="De L."/>
            <person name="Hulse-Kemp A."/>
            <person name="Ding M."/>
            <person name="Ye W."/>
            <person name="Kirkbride R."/>
            <person name="Jenkins J."/>
            <person name="Plott C."/>
            <person name="Lovell J."/>
            <person name="Lin Y.-M."/>
            <person name="Vaughn R."/>
            <person name="Liu B."/>
            <person name="Li W."/>
            <person name="Simpson S."/>
            <person name="Scheffler B."/>
            <person name="Saski C."/>
            <person name="Grover C."/>
            <person name="Hu G."/>
            <person name="Conover J."/>
            <person name="Carlson J."/>
            <person name="Shu S."/>
            <person name="Boston L."/>
            <person name="Williams M."/>
            <person name="Peterson D."/>
            <person name="Mcgee K."/>
            <person name="Jones D."/>
            <person name="Wendel J."/>
            <person name="Stelly D."/>
            <person name="Grimwood J."/>
            <person name="Schmutz J."/>
        </authorList>
    </citation>
    <scope>NUCLEOTIDE SEQUENCE [LARGE SCALE GENOMIC DNA]</scope>
    <source>
        <strain evidence="1">1408120.09</strain>
    </source>
</reference>
<sequence>MMRKMKKMMMRFMAVVVVKVVKVGNDTRLRAMTLSFLILKHRLIATRKRKRMKGKTAS</sequence>
<name>A0A5D2UCZ7_GOSMU</name>
<protein>
    <submittedName>
        <fullName evidence="1">Uncharacterized protein</fullName>
    </submittedName>
</protein>
<organism evidence="1 2">
    <name type="scientific">Gossypium mustelinum</name>
    <name type="common">Cotton</name>
    <name type="synonym">Gossypium caicoense</name>
    <dbReference type="NCBI Taxonomy" id="34275"/>
    <lineage>
        <taxon>Eukaryota</taxon>
        <taxon>Viridiplantae</taxon>
        <taxon>Streptophyta</taxon>
        <taxon>Embryophyta</taxon>
        <taxon>Tracheophyta</taxon>
        <taxon>Spermatophyta</taxon>
        <taxon>Magnoliopsida</taxon>
        <taxon>eudicotyledons</taxon>
        <taxon>Gunneridae</taxon>
        <taxon>Pentapetalae</taxon>
        <taxon>rosids</taxon>
        <taxon>malvids</taxon>
        <taxon>Malvales</taxon>
        <taxon>Malvaceae</taxon>
        <taxon>Malvoideae</taxon>
        <taxon>Gossypium</taxon>
    </lineage>
</organism>
<evidence type="ECO:0000313" key="1">
    <source>
        <dbReference type="EMBL" id="TYI74695.1"/>
    </source>
</evidence>